<keyword evidence="1" id="KW-0812">Transmembrane</keyword>
<reference evidence="2 4" key="1">
    <citation type="submission" date="2016-11" db="EMBL/GenBank/DDBJ databases">
        <authorList>
            <person name="Klemetsen T."/>
        </authorList>
    </citation>
    <scope>NUCLEOTIDE SEQUENCE [LARGE SCALE GENOMIC DNA]</scope>
    <source>
        <strain evidence="2">MT 2528</strain>
    </source>
</reference>
<sequence>MAKIVLKQEDKLSFKLNHLIPQGGYRRVDVYFLLPNEMGINPQTLTEEDYFYRGIQGKRAYYSEGLHLPLVQSRFASRMKRSPDEYRVNLNLFAYQFAKAFEKDISNIQQQIEPQLFYSALIELNDVAKSIIKKFRRNAPADEKLKAYFNNVDNYLSWFSEQCCYKALSKRKKSNEFLDERAEIIGFCRGEAKYRLENGYNSANTLLDPNRIANKMRLLRRLIEHGVIFKEATQQLGKHQQKIVKGTATSLVMVIVLSMIFFAQGELKGLTYALIAVLSVIYGFREIFKDEFNNTLWRWIRKGRPKWSRNLIDTSNKQIISKQRIWLDYIKQSKLPIVVRDVLYRRRPQNKQESILLHYRLDTRVSHKGFQAGYDRMQEQIYFSVRPLIRYLERGTGAVYTEHDSKISKEAIERRYQVNVVVGLKDDSAKVLYQRHKITVNRSGILDIEAADIFSEIL</sequence>
<dbReference type="EMBL" id="FPLD01000045">
    <property type="protein sequence ID" value="SGY93127.1"/>
    <property type="molecule type" value="Genomic_DNA"/>
</dbReference>
<dbReference type="PATRIC" id="fig|80854.5.peg.2061"/>
<evidence type="ECO:0000313" key="3">
    <source>
        <dbReference type="EMBL" id="SGY93127.1"/>
    </source>
</evidence>
<name>A0A090ICH8_9GAMM</name>
<evidence type="ECO:0000313" key="2">
    <source>
        <dbReference type="EMBL" id="SGY87440.1"/>
    </source>
</evidence>
<keyword evidence="1" id="KW-0472">Membrane</keyword>
<evidence type="ECO:0000313" key="4">
    <source>
        <dbReference type="Proteomes" id="UP000182660"/>
    </source>
</evidence>
<reference evidence="3 5" key="2">
    <citation type="submission" date="2016-11" db="EMBL/GenBank/DDBJ databases">
        <authorList>
            <person name="Jaros S."/>
            <person name="Januszkiewicz K."/>
            <person name="Wedrychowicz H."/>
        </authorList>
    </citation>
    <scope>NUCLEOTIDE SEQUENCE [LARGE SCALE GENOMIC DNA]</scope>
    <source>
        <strain evidence="3">NVI 5450</strain>
    </source>
</reference>
<dbReference type="KEGG" id="mvs:MVIS_1929"/>
<evidence type="ECO:0000313" key="5">
    <source>
        <dbReference type="Proteomes" id="UP000183794"/>
    </source>
</evidence>
<dbReference type="AlphaFoldDB" id="A0A090ICH8"/>
<evidence type="ECO:0000256" key="1">
    <source>
        <dbReference type="SAM" id="Phobius"/>
    </source>
</evidence>
<proteinExistence type="predicted"/>
<dbReference type="HOGENOM" id="CLU_047951_0_0_6"/>
<dbReference type="OrthoDB" id="6209688at2"/>
<dbReference type="EMBL" id="FPLJ01000035">
    <property type="protein sequence ID" value="SGY87440.1"/>
    <property type="molecule type" value="Genomic_DNA"/>
</dbReference>
<dbReference type="STRING" id="80854.MVIS_1929"/>
<gene>
    <name evidence="2" type="ORF">MT2528_1272</name>
    <name evidence="3" type="ORF">NVI5450_1442</name>
</gene>
<dbReference type="Proteomes" id="UP000182660">
    <property type="component" value="Unassembled WGS sequence"/>
</dbReference>
<feature type="transmembrane region" description="Helical" evidence="1">
    <location>
        <begin position="269"/>
        <end position="288"/>
    </location>
</feature>
<accession>A0A090ICH8</accession>
<protein>
    <submittedName>
        <fullName evidence="3">Uncharacterized protein</fullName>
    </submittedName>
</protein>
<dbReference type="RefSeq" id="WP_045110189.1">
    <property type="nucleotide sequence ID" value="NZ_CAWQZC010000105.1"/>
</dbReference>
<organism evidence="3 5">
    <name type="scientific">Moritella viscosa</name>
    <dbReference type="NCBI Taxonomy" id="80854"/>
    <lineage>
        <taxon>Bacteria</taxon>
        <taxon>Pseudomonadati</taxon>
        <taxon>Pseudomonadota</taxon>
        <taxon>Gammaproteobacteria</taxon>
        <taxon>Alteromonadales</taxon>
        <taxon>Moritellaceae</taxon>
        <taxon>Moritella</taxon>
    </lineage>
</organism>
<dbReference type="GeneID" id="61295185"/>
<keyword evidence="1" id="KW-1133">Transmembrane helix</keyword>
<feature type="transmembrane region" description="Helical" evidence="1">
    <location>
        <begin position="243"/>
        <end position="263"/>
    </location>
</feature>
<dbReference type="Proteomes" id="UP000183794">
    <property type="component" value="Unassembled WGS sequence"/>
</dbReference>
<keyword evidence="4" id="KW-1185">Reference proteome</keyword>